<evidence type="ECO:0000256" key="4">
    <source>
        <dbReference type="RuleBase" id="RU003679"/>
    </source>
</evidence>
<dbReference type="InterPro" id="IPR017853">
    <property type="entry name" value="GH"/>
</dbReference>
<evidence type="ECO:0000256" key="2">
    <source>
        <dbReference type="ARBA" id="ARBA00022801"/>
    </source>
</evidence>
<dbReference type="InterPro" id="IPR048912">
    <property type="entry name" value="BetaGal1-like_ABD1"/>
</dbReference>
<evidence type="ECO:0000259" key="7">
    <source>
        <dbReference type="Pfam" id="PF21467"/>
    </source>
</evidence>
<keyword evidence="3" id="KW-0326">Glycosidase</keyword>
<dbReference type="InterPro" id="IPR048913">
    <property type="entry name" value="BetaGal_gal-bd"/>
</dbReference>
<feature type="domain" description="Beta-galactosidase galactose-binding" evidence="7">
    <location>
        <begin position="781"/>
        <end position="841"/>
    </location>
</feature>
<sequence length="866" mass="98835">MFFSVYTLTMIQFDSNSWIIDGKRKFIISAAVHYFRLPRAEWAAVIRKARLGGCNAIETYIAWNYHETAEKQWDFSGDKDLAAFFAICHDEGMYVIVRPGPYICAEWDFGGLPYYLNNTDGIEYRCSNAAYEQAVRRYFERIMPIIRRYQLGSGGSIIMVQIENEYHAFGKKDLAHIRFLEELTRGFGITVPLVSCYGAGRNTVEMRNFWSGAERAAAVLRERQSGQPLGIMEFWIGWFEHWGGEPQKHKPAEAVLSHCFEALKSGFVFFNYYMYFGGSNFGSWGGRTIGAHKIFMTQSYDYDAPLDEFGFETEKYRLLAVLHTFIAWLENDLTAGSLLIQEQAEHELSVTKAEYPSCRVYYYAHTGKERRQVSLTLDNEEYDFSIQPEFCTPVITEKKITEWLRLCLCTEITSGFYADSAEIFMRKNTQGILVFELSEEAKAETQNGTPLFVEQKKTPEGRYRLSVQCVYEKEDALVLRCKRFSYTIRLRSLEKPRSTRYFDDLRHTEIQTKNWQCRPEVFDFTRAKTFDNPQSFSAMDRFSGYLAYQTEIIRKESGKTLLFLTSLEDPALLFVNGSFYSAIKELGCVCVEIELRQGKNKLVFVVQNMGRYNYTAGIGEPKGLSGAVYADAKTLPLLDGWKIDNAGASFSLDAMPKVDGDIPFVFEFENPRYDVAFLCGEGASSCALNGKASKVLFEERTAWNRLFHVFSIADASAALTSGTNELYLDVLQKGTIQKLSLFLAAESDRLRNWNVRPIAEVQDFLSAKNLPMYTDTGKIFPSFYKTRVRLSPAKTPVLAAYLKLGSLQKGNIYFNGFDIGRFWNIGPQTKYKIPVSLLQETNELVIFDEYGANPNGVSLCIVTDNC</sequence>
<evidence type="ECO:0000256" key="3">
    <source>
        <dbReference type="ARBA" id="ARBA00023295"/>
    </source>
</evidence>
<dbReference type="GO" id="GO:0004553">
    <property type="term" value="F:hydrolase activity, hydrolyzing O-glycosyl compounds"/>
    <property type="evidence" value="ECO:0007669"/>
    <property type="project" value="InterPro"/>
</dbReference>
<dbReference type="InterPro" id="IPR001944">
    <property type="entry name" value="Glycoside_Hdrlase_35"/>
</dbReference>
<dbReference type="EMBL" id="CDNC01000006">
    <property type="protein sequence ID" value="CEM61098.1"/>
    <property type="molecule type" value="Genomic_DNA"/>
</dbReference>
<dbReference type="SUPFAM" id="SSF51445">
    <property type="entry name" value="(Trans)glycosidases"/>
    <property type="match status" value="1"/>
</dbReference>
<evidence type="ECO:0000259" key="6">
    <source>
        <dbReference type="Pfam" id="PF21317"/>
    </source>
</evidence>
<comment type="similarity">
    <text evidence="1 4">Belongs to the glycosyl hydrolase 35 family.</text>
</comment>
<dbReference type="Gene3D" id="2.60.120.260">
    <property type="entry name" value="Galactose-binding domain-like"/>
    <property type="match status" value="2"/>
</dbReference>
<accession>A0A0B7GRN7</accession>
<dbReference type="Pfam" id="PF21467">
    <property type="entry name" value="BetaGal_gal-bd"/>
    <property type="match status" value="1"/>
</dbReference>
<organism evidence="8 9">
    <name type="scientific">Treponema phagedenis</name>
    <dbReference type="NCBI Taxonomy" id="162"/>
    <lineage>
        <taxon>Bacteria</taxon>
        <taxon>Pseudomonadati</taxon>
        <taxon>Spirochaetota</taxon>
        <taxon>Spirochaetia</taxon>
        <taxon>Spirochaetales</taxon>
        <taxon>Treponemataceae</taxon>
        <taxon>Treponema</taxon>
    </lineage>
</organism>
<dbReference type="AlphaFoldDB" id="A0A0B7GRN7"/>
<evidence type="ECO:0000313" key="8">
    <source>
        <dbReference type="EMBL" id="CEM61098.1"/>
    </source>
</evidence>
<dbReference type="OrthoDB" id="9813184at2"/>
<keyword evidence="2 8" id="KW-0378">Hydrolase</keyword>
<feature type="domain" description="Beta-galactosidase 1-like first all-beta" evidence="6">
    <location>
        <begin position="533"/>
        <end position="635"/>
    </location>
</feature>
<feature type="domain" description="Glycoside hydrolase 35 catalytic" evidence="5">
    <location>
        <begin position="19"/>
        <end position="324"/>
    </location>
</feature>
<dbReference type="GO" id="GO:0005975">
    <property type="term" value="P:carbohydrate metabolic process"/>
    <property type="evidence" value="ECO:0007669"/>
    <property type="project" value="InterPro"/>
</dbReference>
<dbReference type="Gene3D" id="3.20.20.80">
    <property type="entry name" value="Glycosidases"/>
    <property type="match status" value="1"/>
</dbReference>
<protein>
    <submittedName>
        <fullName evidence="8">Glycosyl hydrolase family 35</fullName>
    </submittedName>
</protein>
<gene>
    <name evidence="8" type="ORF">TPHV1_140046</name>
</gene>
<keyword evidence="9" id="KW-1185">Reference proteome</keyword>
<dbReference type="Pfam" id="PF21317">
    <property type="entry name" value="BetaGal_ABD_1"/>
    <property type="match status" value="1"/>
</dbReference>
<dbReference type="Pfam" id="PF01301">
    <property type="entry name" value="Glyco_hydro_35"/>
    <property type="match status" value="1"/>
</dbReference>
<proteinExistence type="inferred from homology"/>
<reference evidence="9" key="1">
    <citation type="submission" date="2015-01" db="EMBL/GenBank/DDBJ databases">
        <authorList>
            <person name="Manzoor Shahid"/>
            <person name="Zubair Saima"/>
        </authorList>
    </citation>
    <scope>NUCLEOTIDE SEQUENCE [LARGE SCALE GENOMIC DNA]</scope>
    <source>
        <strain evidence="9">V1</strain>
    </source>
</reference>
<dbReference type="PRINTS" id="PR00742">
    <property type="entry name" value="GLHYDRLASE35"/>
</dbReference>
<evidence type="ECO:0000313" key="9">
    <source>
        <dbReference type="Proteomes" id="UP000042527"/>
    </source>
</evidence>
<evidence type="ECO:0000256" key="1">
    <source>
        <dbReference type="ARBA" id="ARBA00009809"/>
    </source>
</evidence>
<dbReference type="InterPro" id="IPR031330">
    <property type="entry name" value="Gly_Hdrlase_35_cat"/>
</dbReference>
<evidence type="ECO:0000259" key="5">
    <source>
        <dbReference type="Pfam" id="PF01301"/>
    </source>
</evidence>
<name>A0A0B7GRN7_TREPH</name>
<dbReference type="Proteomes" id="UP000042527">
    <property type="component" value="Unassembled WGS sequence"/>
</dbReference>
<dbReference type="InterPro" id="IPR008979">
    <property type="entry name" value="Galactose-bd-like_sf"/>
</dbReference>
<dbReference type="PANTHER" id="PTHR23421">
    <property type="entry name" value="BETA-GALACTOSIDASE RELATED"/>
    <property type="match status" value="1"/>
</dbReference>
<dbReference type="SUPFAM" id="SSF49785">
    <property type="entry name" value="Galactose-binding domain-like"/>
    <property type="match status" value="1"/>
</dbReference>